<gene>
    <name evidence="1" type="ORF">O181_025824</name>
</gene>
<evidence type="ECO:0008006" key="3">
    <source>
        <dbReference type="Google" id="ProtNLM"/>
    </source>
</evidence>
<proteinExistence type="predicted"/>
<organism evidence="1 2">
    <name type="scientific">Austropuccinia psidii MF-1</name>
    <dbReference type="NCBI Taxonomy" id="1389203"/>
    <lineage>
        <taxon>Eukaryota</taxon>
        <taxon>Fungi</taxon>
        <taxon>Dikarya</taxon>
        <taxon>Basidiomycota</taxon>
        <taxon>Pucciniomycotina</taxon>
        <taxon>Pucciniomycetes</taxon>
        <taxon>Pucciniales</taxon>
        <taxon>Sphaerophragmiaceae</taxon>
        <taxon>Austropuccinia</taxon>
    </lineage>
</organism>
<evidence type="ECO:0000313" key="1">
    <source>
        <dbReference type="EMBL" id="MBW0486109.1"/>
    </source>
</evidence>
<name>A0A9Q3CLD0_9BASI</name>
<protein>
    <recommendedName>
        <fullName evidence="3">GAG-pre-integrase domain-containing protein</fullName>
    </recommendedName>
</protein>
<evidence type="ECO:0000313" key="2">
    <source>
        <dbReference type="Proteomes" id="UP000765509"/>
    </source>
</evidence>
<accession>A0A9Q3CLD0</accession>
<comment type="caution">
    <text evidence="1">The sequence shown here is derived from an EMBL/GenBank/DDBJ whole genome shotgun (WGS) entry which is preliminary data.</text>
</comment>
<dbReference type="AlphaFoldDB" id="A0A9Q3CLD0"/>
<dbReference type="Proteomes" id="UP000765509">
    <property type="component" value="Unassembled WGS sequence"/>
</dbReference>
<dbReference type="EMBL" id="AVOT02008481">
    <property type="protein sequence ID" value="MBW0486109.1"/>
    <property type="molecule type" value="Genomic_DNA"/>
</dbReference>
<sequence length="141" mass="15905">MFHSKDVFTSLERDTKLPVTTGDLSSNLISKGNGTARILSNNQYVTFLNSLFVPKLNYNLASLLKLFDEELIITRHKNLFSLTTEGKRFLHGEIGNNLMKVGYHLPTSHQTMENVKPWHERLGHVGKAVIKSMGLPLTDLL</sequence>
<reference evidence="1" key="1">
    <citation type="submission" date="2021-03" db="EMBL/GenBank/DDBJ databases">
        <title>Draft genome sequence of rust myrtle Austropuccinia psidii MF-1, a brazilian biotype.</title>
        <authorList>
            <person name="Quecine M.C."/>
            <person name="Pachon D.M.R."/>
            <person name="Bonatelli M.L."/>
            <person name="Correr F.H."/>
            <person name="Franceschini L.M."/>
            <person name="Leite T.F."/>
            <person name="Margarido G.R.A."/>
            <person name="Almeida C.A."/>
            <person name="Ferrarezi J.A."/>
            <person name="Labate C.A."/>
        </authorList>
    </citation>
    <scope>NUCLEOTIDE SEQUENCE</scope>
    <source>
        <strain evidence="1">MF-1</strain>
    </source>
</reference>
<keyword evidence="2" id="KW-1185">Reference proteome</keyword>
<dbReference type="OrthoDB" id="7691805at2759"/>